<protein>
    <recommendedName>
        <fullName evidence="2">receptor protein-tyrosine kinase</fullName>
        <ecNumber evidence="2">2.7.10.1</ecNumber>
    </recommendedName>
</protein>
<dbReference type="GO" id="GO:0005518">
    <property type="term" value="F:collagen binding"/>
    <property type="evidence" value="ECO:0007669"/>
    <property type="project" value="TreeGrafter"/>
</dbReference>
<dbReference type="PROSITE" id="PS00109">
    <property type="entry name" value="PROTEIN_KINASE_TYR"/>
    <property type="match status" value="1"/>
</dbReference>
<dbReference type="Pfam" id="PF07714">
    <property type="entry name" value="PK_Tyr_Ser-Thr"/>
    <property type="match status" value="1"/>
</dbReference>
<evidence type="ECO:0000256" key="13">
    <source>
        <dbReference type="ARBA" id="ARBA00023157"/>
    </source>
</evidence>
<keyword evidence="3" id="KW-1003">Cell membrane</keyword>
<dbReference type="PROSITE" id="PS01285">
    <property type="entry name" value="FA58C_1"/>
    <property type="match status" value="1"/>
</dbReference>
<evidence type="ECO:0000256" key="6">
    <source>
        <dbReference type="ARBA" id="ARBA00022729"/>
    </source>
</evidence>
<keyword evidence="4" id="KW-0808">Transferase</keyword>
<feature type="compositionally biased region" description="Polar residues" evidence="18">
    <location>
        <begin position="485"/>
        <end position="494"/>
    </location>
</feature>
<proteinExistence type="inferred from homology"/>
<evidence type="ECO:0000256" key="3">
    <source>
        <dbReference type="ARBA" id="ARBA00022475"/>
    </source>
</evidence>
<evidence type="ECO:0000256" key="2">
    <source>
        <dbReference type="ARBA" id="ARBA00011902"/>
    </source>
</evidence>
<dbReference type="InterPro" id="IPR008266">
    <property type="entry name" value="Tyr_kinase_AS"/>
</dbReference>
<dbReference type="InterPro" id="IPR001245">
    <property type="entry name" value="Ser-Thr/Tyr_kinase_cat_dom"/>
</dbReference>
<evidence type="ECO:0000256" key="10">
    <source>
        <dbReference type="ARBA" id="ARBA00022989"/>
    </source>
</evidence>
<dbReference type="InterPro" id="IPR002011">
    <property type="entry name" value="Tyr_kinase_rcpt_2_CS"/>
</dbReference>
<evidence type="ECO:0000256" key="19">
    <source>
        <dbReference type="SAM" id="Phobius"/>
    </source>
</evidence>
<evidence type="ECO:0000256" key="7">
    <source>
        <dbReference type="ARBA" id="ARBA00022741"/>
    </source>
</evidence>
<evidence type="ECO:0000313" key="20">
    <source>
        <dbReference type="EMBL" id="JAI82286.1"/>
    </source>
</evidence>
<dbReference type="PROSITE" id="PS01286">
    <property type="entry name" value="FA58C_2"/>
    <property type="match status" value="1"/>
</dbReference>
<dbReference type="PROSITE" id="PS50022">
    <property type="entry name" value="FA58C_3"/>
    <property type="match status" value="1"/>
</dbReference>
<evidence type="ECO:0000256" key="14">
    <source>
        <dbReference type="ARBA" id="ARBA00023170"/>
    </source>
</evidence>
<feature type="transmembrane region" description="Helical" evidence="19">
    <location>
        <begin position="442"/>
        <end position="465"/>
    </location>
</feature>
<feature type="region of interest" description="Disordered" evidence="18">
    <location>
        <begin position="649"/>
        <end position="689"/>
    </location>
</feature>
<name>A0A0P4XJ69_9CRUS</name>
<keyword evidence="7" id="KW-0547">Nucleotide-binding</keyword>
<feature type="transmembrane region" description="Helical" evidence="19">
    <location>
        <begin position="16"/>
        <end position="37"/>
    </location>
</feature>
<evidence type="ECO:0000256" key="9">
    <source>
        <dbReference type="ARBA" id="ARBA00022840"/>
    </source>
</evidence>
<dbReference type="PANTHER" id="PTHR24416:SF579">
    <property type="entry name" value="DISCOIDIN DOMAIN-CONTAINING RECEPTOR 2-LIKE PROTEIN"/>
    <property type="match status" value="1"/>
</dbReference>
<dbReference type="AlphaFoldDB" id="A0A0P4XJ69"/>
<evidence type="ECO:0000256" key="5">
    <source>
        <dbReference type="ARBA" id="ARBA00022692"/>
    </source>
</evidence>
<dbReference type="Pfam" id="PF21114">
    <property type="entry name" value="DDR1-2_DS-like"/>
    <property type="match status" value="1"/>
</dbReference>
<keyword evidence="9" id="KW-0067">ATP-binding</keyword>
<reference evidence="20" key="2">
    <citation type="submission" date="2015-10" db="EMBL/GenBank/DDBJ databases">
        <authorList>
            <person name="Gilbert D.G."/>
        </authorList>
    </citation>
    <scope>NUCLEOTIDE SEQUENCE</scope>
</reference>
<keyword evidence="12" id="KW-0829">Tyrosine-protein kinase</keyword>
<dbReference type="Gene3D" id="1.10.510.10">
    <property type="entry name" value="Transferase(Phosphotransferase) domain 1"/>
    <property type="match status" value="1"/>
</dbReference>
<dbReference type="FunFam" id="1.10.510.10:FF:000053">
    <property type="entry name" value="Epithelial discoidin domain-containing receptor 1"/>
    <property type="match status" value="1"/>
</dbReference>
<feature type="compositionally biased region" description="Polar residues" evidence="18">
    <location>
        <begin position="671"/>
        <end position="687"/>
    </location>
</feature>
<feature type="region of interest" description="Disordered" evidence="18">
    <location>
        <begin position="389"/>
        <end position="436"/>
    </location>
</feature>
<feature type="compositionally biased region" description="Low complexity" evidence="18">
    <location>
        <begin position="649"/>
        <end position="665"/>
    </location>
</feature>
<dbReference type="InterPro" id="IPR000421">
    <property type="entry name" value="FA58C"/>
</dbReference>
<dbReference type="PRINTS" id="PR00109">
    <property type="entry name" value="TYRKINASE"/>
</dbReference>
<dbReference type="OrthoDB" id="6071166at2759"/>
<dbReference type="SMART" id="SM00219">
    <property type="entry name" value="TyrKc"/>
    <property type="match status" value="1"/>
</dbReference>
<dbReference type="SMART" id="SM00231">
    <property type="entry name" value="FA58C"/>
    <property type="match status" value="1"/>
</dbReference>
<dbReference type="PANTHER" id="PTHR24416">
    <property type="entry name" value="TYROSINE-PROTEIN KINASE RECEPTOR"/>
    <property type="match status" value="1"/>
</dbReference>
<evidence type="ECO:0000256" key="15">
    <source>
        <dbReference type="ARBA" id="ARBA00023180"/>
    </source>
</evidence>
<evidence type="ECO:0000256" key="18">
    <source>
        <dbReference type="SAM" id="MobiDB-lite"/>
    </source>
</evidence>
<dbReference type="EMBL" id="GDIP01241115">
    <property type="protein sequence ID" value="JAI82286.1"/>
    <property type="molecule type" value="Transcribed_RNA"/>
</dbReference>
<dbReference type="InterPro" id="IPR050122">
    <property type="entry name" value="RTK"/>
</dbReference>
<dbReference type="InterPro" id="IPR011009">
    <property type="entry name" value="Kinase-like_dom_sf"/>
</dbReference>
<dbReference type="PROSITE" id="PS00239">
    <property type="entry name" value="RECEPTOR_TYR_KIN_II"/>
    <property type="match status" value="1"/>
</dbReference>
<keyword evidence="15" id="KW-0325">Glycoprotein</keyword>
<dbReference type="PROSITE" id="PS50011">
    <property type="entry name" value="PROTEIN_KINASE_DOM"/>
    <property type="match status" value="1"/>
</dbReference>
<dbReference type="GO" id="GO:0043235">
    <property type="term" value="C:receptor complex"/>
    <property type="evidence" value="ECO:0007669"/>
    <property type="project" value="TreeGrafter"/>
</dbReference>
<feature type="compositionally biased region" description="Pro residues" evidence="18">
    <location>
        <begin position="396"/>
        <end position="414"/>
    </location>
</feature>
<keyword evidence="8" id="KW-0418">Kinase</keyword>
<dbReference type="EC" id="2.7.10.1" evidence="2"/>
<dbReference type="GO" id="GO:0005524">
    <property type="term" value="F:ATP binding"/>
    <property type="evidence" value="ECO:0007669"/>
    <property type="project" value="UniProtKB-KW"/>
</dbReference>
<dbReference type="InterPro" id="IPR020635">
    <property type="entry name" value="Tyr_kinase_cat_dom"/>
</dbReference>
<dbReference type="InterPro" id="IPR048525">
    <property type="entry name" value="DDR1-2_DS-like"/>
</dbReference>
<dbReference type="GO" id="GO:0051897">
    <property type="term" value="P:positive regulation of phosphatidylinositol 3-kinase/protein kinase B signal transduction"/>
    <property type="evidence" value="ECO:0007669"/>
    <property type="project" value="TreeGrafter"/>
</dbReference>
<dbReference type="GO" id="GO:0038062">
    <property type="term" value="F:protein tyrosine kinase collagen receptor activity"/>
    <property type="evidence" value="ECO:0007669"/>
    <property type="project" value="TreeGrafter"/>
</dbReference>
<keyword evidence="14 20" id="KW-0675">Receptor</keyword>
<dbReference type="CDD" id="cd12087">
    <property type="entry name" value="TM_EGFR-like"/>
    <property type="match status" value="1"/>
</dbReference>
<evidence type="ECO:0000256" key="8">
    <source>
        <dbReference type="ARBA" id="ARBA00022777"/>
    </source>
</evidence>
<evidence type="ECO:0000256" key="1">
    <source>
        <dbReference type="ARBA" id="ARBA00004251"/>
    </source>
</evidence>
<keyword evidence="6" id="KW-0732">Signal</keyword>
<dbReference type="Pfam" id="PF00754">
    <property type="entry name" value="F5_F8_type_C"/>
    <property type="match status" value="1"/>
</dbReference>
<dbReference type="FunFam" id="2.60.120.260:FF:000007">
    <property type="entry name" value="Discoidin domain receptor tyrosine kinase 1"/>
    <property type="match status" value="1"/>
</dbReference>
<dbReference type="InterPro" id="IPR008979">
    <property type="entry name" value="Galactose-bd-like_sf"/>
</dbReference>
<evidence type="ECO:0000256" key="11">
    <source>
        <dbReference type="ARBA" id="ARBA00023136"/>
    </source>
</evidence>
<keyword evidence="13" id="KW-1015">Disulfide bond</keyword>
<sequence length="1036" mass="115538">MECVARRRCNRRDLRAAGCAVTAPAVLLLMTVIMVPLGSALDASQCVGALGMESGSIRDEDIAASSSFDGASVGPQNARVRVERNGGAWCPRQQATHQPRDWLEIDLKTDHVITAVETQGRFGNGQGQEFAEHFLLEYWRESLAKWVRYKDTKSEEVIAGNTNTYVAEKRELDPVLIARKLRFFPYSHHRRTVCMRVEIYGCPWSEGIASYLMPQGDQRGAGWQFYDASYDGIWDGSLLRQGLGQLTDGKLGPDNFKASYYDQDRGWVGWRNDSRNGQPVEIVFEFDTVRDFTSLSIFANNQFTKDVQIFSEMQVHFSVGGQVYPGEPIIYRPPEDRIFENSRNISIKLHHRVGRYVKLRLSFPAPPARWILISEVSFRSEVAARNYTTEVDGSPVTPPAAPPNPPVSNLPLPPTGHEVGINAGSSDQTNETSPPTRENQTYMAIIVGVLVAVSFLLAAAIFFMIMRRRQRKSLSGSPLPDKANWASQVGSQPSPRLLDGSVGEHHEDQLLQHHRGKIYNKNNSLPYGNIGADLSRSDAASQYLLPHSPASAHLTRTEYQEPYHALRFSPYYSYSTLLLAGTEGALKKANTSADTYDYAVPDVSGISSCSTAHQPLLIQPSLQKQHHPLKPKLPVASPPPHAIEIDTLASSSHSTTTTGSASSASVRLGGSKNNNQIGHLNGISESSPLKKPADRAELLSALKSRAESLIIPELPRSKLHMVQRIASGAFGTVYKAEAEHVPEYGSAVYTSRRLVAAKYLPNTSDKDKSGFYQEVRLLAALDDPHLSRVLAVCTTEEPFCVVLEYLEFGDLNQFLKLHRFRPDNHHNSSDSRNNISKTFSTPDETLTMGSLIFMASQIASGMRYLESLNFVHRDLAARNCLVGKGLQVKICDFGTDSDIYGLDYYRAEDQVIGLPVRWMAWESVIQGKYTTKSDVWAFAVTLWEILVLGRQRPYQELSDDAVVDNLQHFAQGTVVSAPPCVSLSRPQHCPRDIYDLMCECWRRQPTERPSFREIHLFLQRKNLGYSPTLNESEFTR</sequence>
<dbReference type="SUPFAM" id="SSF56112">
    <property type="entry name" value="Protein kinase-like (PK-like)"/>
    <property type="match status" value="1"/>
</dbReference>
<organism evidence="20">
    <name type="scientific">Daphnia magna</name>
    <dbReference type="NCBI Taxonomy" id="35525"/>
    <lineage>
        <taxon>Eukaryota</taxon>
        <taxon>Metazoa</taxon>
        <taxon>Ecdysozoa</taxon>
        <taxon>Arthropoda</taxon>
        <taxon>Crustacea</taxon>
        <taxon>Branchiopoda</taxon>
        <taxon>Diplostraca</taxon>
        <taxon>Cladocera</taxon>
        <taxon>Anomopoda</taxon>
        <taxon>Daphniidae</taxon>
        <taxon>Daphnia</taxon>
    </lineage>
</organism>
<dbReference type="SUPFAM" id="SSF49785">
    <property type="entry name" value="Galactose-binding domain-like"/>
    <property type="match status" value="1"/>
</dbReference>
<dbReference type="Gene3D" id="3.30.200.20">
    <property type="entry name" value="Phosphorylase Kinase, domain 1"/>
    <property type="match status" value="1"/>
</dbReference>
<dbReference type="Gene3D" id="2.60.120.1190">
    <property type="match status" value="1"/>
</dbReference>
<comment type="subcellular location">
    <subcellularLocation>
        <location evidence="1">Cell membrane</location>
        <topology evidence="1">Single-pass type I membrane protein</topology>
    </subcellularLocation>
</comment>
<evidence type="ECO:0000256" key="16">
    <source>
        <dbReference type="ARBA" id="ARBA00051243"/>
    </source>
</evidence>
<comment type="catalytic activity">
    <reaction evidence="16">
        <text>L-tyrosyl-[protein] + ATP = O-phospho-L-tyrosyl-[protein] + ADP + H(+)</text>
        <dbReference type="Rhea" id="RHEA:10596"/>
        <dbReference type="Rhea" id="RHEA-COMP:10136"/>
        <dbReference type="Rhea" id="RHEA-COMP:20101"/>
        <dbReference type="ChEBI" id="CHEBI:15378"/>
        <dbReference type="ChEBI" id="CHEBI:30616"/>
        <dbReference type="ChEBI" id="CHEBI:46858"/>
        <dbReference type="ChEBI" id="CHEBI:61978"/>
        <dbReference type="ChEBI" id="CHEBI:456216"/>
        <dbReference type="EC" id="2.7.10.1"/>
    </reaction>
</comment>
<feature type="compositionally biased region" description="Polar residues" evidence="18">
    <location>
        <begin position="423"/>
        <end position="436"/>
    </location>
</feature>
<dbReference type="GO" id="GO:0005886">
    <property type="term" value="C:plasma membrane"/>
    <property type="evidence" value="ECO:0007669"/>
    <property type="project" value="UniProtKB-SubCell"/>
</dbReference>
<dbReference type="InterPro" id="IPR000719">
    <property type="entry name" value="Prot_kinase_dom"/>
</dbReference>
<accession>A0A0P4XJ69</accession>
<dbReference type="GO" id="GO:0048680">
    <property type="term" value="P:positive regulation of axon regeneration"/>
    <property type="evidence" value="ECO:0007669"/>
    <property type="project" value="UniProtKB-ARBA"/>
</dbReference>
<reference evidence="20" key="1">
    <citation type="submission" date="2015-10" db="EMBL/GenBank/DDBJ databases">
        <title>Daphnia magna gene sets from two clonal populations assembled and annotated with EvidentialGene.</title>
        <authorList>
            <person name="Gilbert D."/>
            <person name="Podicheti R."/>
            <person name="Orsini L."/>
            <person name="Colbourne J."/>
            <person name="Pfrender M."/>
        </authorList>
    </citation>
    <scope>NUCLEOTIDE SEQUENCE</scope>
</reference>
<keyword evidence="11 19" id="KW-0472">Membrane</keyword>
<comment type="similarity">
    <text evidence="17">Belongs to the protein kinase superfamily. Tyr protein kinase family. Insulin receptor subfamily.</text>
</comment>
<evidence type="ECO:0000256" key="4">
    <source>
        <dbReference type="ARBA" id="ARBA00022679"/>
    </source>
</evidence>
<dbReference type="Gene3D" id="2.60.120.260">
    <property type="entry name" value="Galactose-binding domain-like"/>
    <property type="match status" value="1"/>
</dbReference>
<keyword evidence="10 19" id="KW-1133">Transmembrane helix</keyword>
<feature type="region of interest" description="Disordered" evidence="18">
    <location>
        <begin position="474"/>
        <end position="501"/>
    </location>
</feature>
<evidence type="ECO:0000256" key="12">
    <source>
        <dbReference type="ARBA" id="ARBA00023137"/>
    </source>
</evidence>
<dbReference type="FunFam" id="2.60.120.1190:FF:000005">
    <property type="entry name" value="Epithelial discoidin domain-containing receptor"/>
    <property type="match status" value="1"/>
</dbReference>
<evidence type="ECO:0000256" key="17">
    <source>
        <dbReference type="ARBA" id="ARBA00061639"/>
    </source>
</evidence>
<dbReference type="CDD" id="cd00057">
    <property type="entry name" value="FA58C"/>
    <property type="match status" value="1"/>
</dbReference>
<keyword evidence="5 19" id="KW-0812">Transmembrane</keyword>